<comment type="similarity">
    <text evidence="3">Belongs to the low molecular weight phosphotyrosine protein phosphatase family.</text>
</comment>
<dbReference type="GO" id="GO:0005737">
    <property type="term" value="C:cytoplasm"/>
    <property type="evidence" value="ECO:0007669"/>
    <property type="project" value="UniProtKB-SubCell"/>
</dbReference>
<dbReference type="InterPro" id="IPR050156">
    <property type="entry name" value="TC-AMP_synthase_SUA5"/>
</dbReference>
<evidence type="ECO:0000256" key="13">
    <source>
        <dbReference type="ARBA" id="ARBA00048366"/>
    </source>
</evidence>
<dbReference type="NCBIfam" id="TIGR00057">
    <property type="entry name" value="L-threonylcarbamoyladenylate synthase"/>
    <property type="match status" value="1"/>
</dbReference>
<keyword evidence="8" id="KW-0548">Nucleotidyltransferase</keyword>
<feature type="active site" evidence="14">
    <location>
        <position position="219"/>
    </location>
</feature>
<evidence type="ECO:0000256" key="2">
    <source>
        <dbReference type="ARBA" id="ARBA00007663"/>
    </source>
</evidence>
<evidence type="ECO:0000256" key="12">
    <source>
        <dbReference type="ARBA" id="ARBA00029774"/>
    </source>
</evidence>
<dbReference type="GO" id="GO:0061710">
    <property type="term" value="F:L-threonylcarbamoyladenylate synthase"/>
    <property type="evidence" value="ECO:0007669"/>
    <property type="project" value="UniProtKB-EC"/>
</dbReference>
<keyword evidence="10" id="KW-0378">Hydrolase</keyword>
<feature type="active site" description="Proton donor" evidence="14">
    <location>
        <position position="324"/>
    </location>
</feature>
<keyword evidence="7" id="KW-0819">tRNA processing</keyword>
<comment type="caution">
    <text evidence="16">The sequence shown here is derived from an EMBL/GenBank/DDBJ whole genome shotgun (WGS) entry which is preliminary data.</text>
</comment>
<dbReference type="SUPFAM" id="SSF55821">
    <property type="entry name" value="YrdC/RibB"/>
    <property type="match status" value="1"/>
</dbReference>
<name>A0A1V4QFU7_UNCW3</name>
<dbReference type="Pfam" id="PF01451">
    <property type="entry name" value="LMWPc"/>
    <property type="match status" value="1"/>
</dbReference>
<evidence type="ECO:0000256" key="1">
    <source>
        <dbReference type="ARBA" id="ARBA00004496"/>
    </source>
</evidence>
<dbReference type="EC" id="2.7.7.87" evidence="4"/>
<dbReference type="GO" id="GO:0004725">
    <property type="term" value="F:protein tyrosine phosphatase activity"/>
    <property type="evidence" value="ECO:0007669"/>
    <property type="project" value="InterPro"/>
</dbReference>
<dbReference type="InterPro" id="IPR036196">
    <property type="entry name" value="Ptyr_pPase_sf"/>
</dbReference>
<feature type="active site" description="Nucleophile" evidence="14">
    <location>
        <position position="213"/>
    </location>
</feature>
<keyword evidence="11" id="KW-0067">ATP-binding</keyword>
<dbReference type="SUPFAM" id="SSF52788">
    <property type="entry name" value="Phosphotyrosine protein phosphatases I"/>
    <property type="match status" value="1"/>
</dbReference>
<dbReference type="InterPro" id="IPR017867">
    <property type="entry name" value="Tyr_phospatase_low_mol_wt"/>
</dbReference>
<keyword evidence="5" id="KW-0963">Cytoplasm</keyword>
<dbReference type="Gene3D" id="3.90.870.10">
    <property type="entry name" value="DHBP synthase"/>
    <property type="match status" value="1"/>
</dbReference>
<dbReference type="EMBL" id="MUKB01000085">
    <property type="protein sequence ID" value="OPX17735.1"/>
    <property type="molecule type" value="Genomic_DNA"/>
</dbReference>
<evidence type="ECO:0000256" key="5">
    <source>
        <dbReference type="ARBA" id="ARBA00022490"/>
    </source>
</evidence>
<dbReference type="InterPro" id="IPR023485">
    <property type="entry name" value="Ptyr_pPase"/>
</dbReference>
<protein>
    <recommendedName>
        <fullName evidence="12">L-threonylcarbamoyladenylate synthase</fullName>
        <ecNumber evidence="4">2.7.7.87</ecNumber>
    </recommendedName>
    <alternativeName>
        <fullName evidence="12">L-threonylcarbamoyladenylate synthase</fullName>
    </alternativeName>
</protein>
<dbReference type="GO" id="GO:0005524">
    <property type="term" value="F:ATP binding"/>
    <property type="evidence" value="ECO:0007669"/>
    <property type="project" value="UniProtKB-KW"/>
</dbReference>
<dbReference type="PANTHER" id="PTHR17490:SF16">
    <property type="entry name" value="THREONYLCARBAMOYL-AMP SYNTHASE"/>
    <property type="match status" value="1"/>
</dbReference>
<dbReference type="PANTHER" id="PTHR17490">
    <property type="entry name" value="SUA5"/>
    <property type="match status" value="1"/>
</dbReference>
<dbReference type="GO" id="GO:0000049">
    <property type="term" value="F:tRNA binding"/>
    <property type="evidence" value="ECO:0007669"/>
    <property type="project" value="TreeGrafter"/>
</dbReference>
<evidence type="ECO:0000256" key="10">
    <source>
        <dbReference type="ARBA" id="ARBA00022801"/>
    </source>
</evidence>
<dbReference type="GO" id="GO:0008033">
    <property type="term" value="P:tRNA processing"/>
    <property type="evidence" value="ECO:0007669"/>
    <property type="project" value="UniProtKB-KW"/>
</dbReference>
<evidence type="ECO:0000313" key="16">
    <source>
        <dbReference type="EMBL" id="OPX17735.1"/>
    </source>
</evidence>
<evidence type="ECO:0000256" key="4">
    <source>
        <dbReference type="ARBA" id="ARBA00012584"/>
    </source>
</evidence>
<evidence type="ECO:0000256" key="7">
    <source>
        <dbReference type="ARBA" id="ARBA00022694"/>
    </source>
</evidence>
<dbReference type="InterPro" id="IPR006070">
    <property type="entry name" value="Sua5-like_dom"/>
</dbReference>
<dbReference type="PROSITE" id="PS51163">
    <property type="entry name" value="YRDC"/>
    <property type="match status" value="1"/>
</dbReference>
<dbReference type="SMART" id="SM00226">
    <property type="entry name" value="LMWPc"/>
    <property type="match status" value="1"/>
</dbReference>
<dbReference type="InterPro" id="IPR017945">
    <property type="entry name" value="DHBP_synth_RibB-like_a/b_dom"/>
</dbReference>
<proteinExistence type="inferred from homology"/>
<dbReference type="Proteomes" id="UP000191663">
    <property type="component" value="Unassembled WGS sequence"/>
</dbReference>
<sequence length="355" mass="39908">MIIKLREAAQSYDKIIKVIKNGGIIAIPTDTVYGFAVDGKNPQAVDRLIRLKKRDDRPFTFFIAQDRIKNYAVITKPRIIESFIPGPLTVILKKRQNVSLPLIEEKLGIRIPETDFVINLLERFDSVLAVTSANISGEPPIISPYEIVERFPEIEVVVDAGMLNTQVSTVLDLTTTPPTLKRKGAVSLLELERVYGRPVLMDKGLRFNVLFVCTGNTCRSPMASGILKTLIEPQYCEVDSAGTSAVSGLPPARFAMDVVKEYGGSIEEHRTKYLTYELIARADLILVMEMKHYDAVLELSSKARTKTFLLREYKRGTGKKEVPDPVGRDRSAYEEVARIMLPILKRVAQDIERHF</sequence>
<reference evidence="17" key="1">
    <citation type="submission" date="2017-01" db="EMBL/GenBank/DDBJ databases">
        <title>Novel pathways for hydrocarbon cycling and metabolic interdependencies in hydrothermal sediment communities.</title>
        <authorList>
            <person name="Dombrowski N."/>
            <person name="Seitz K."/>
            <person name="Teske A."/>
            <person name="Baker B."/>
        </authorList>
    </citation>
    <scope>NUCLEOTIDE SEQUENCE [LARGE SCALE GENOMIC DNA]</scope>
</reference>
<evidence type="ECO:0000313" key="17">
    <source>
        <dbReference type="Proteomes" id="UP000191663"/>
    </source>
</evidence>
<dbReference type="Gene3D" id="3.40.50.2300">
    <property type="match status" value="1"/>
</dbReference>
<accession>A0A1V4QFU7</accession>
<comment type="catalytic activity">
    <reaction evidence="13">
        <text>L-threonine + hydrogencarbonate + ATP = L-threonylcarbamoyladenylate + diphosphate + H2O</text>
        <dbReference type="Rhea" id="RHEA:36407"/>
        <dbReference type="ChEBI" id="CHEBI:15377"/>
        <dbReference type="ChEBI" id="CHEBI:17544"/>
        <dbReference type="ChEBI" id="CHEBI:30616"/>
        <dbReference type="ChEBI" id="CHEBI:33019"/>
        <dbReference type="ChEBI" id="CHEBI:57926"/>
        <dbReference type="ChEBI" id="CHEBI:73682"/>
        <dbReference type="EC" id="2.7.7.87"/>
    </reaction>
</comment>
<dbReference type="GO" id="GO:0003725">
    <property type="term" value="F:double-stranded RNA binding"/>
    <property type="evidence" value="ECO:0007669"/>
    <property type="project" value="InterPro"/>
</dbReference>
<evidence type="ECO:0000256" key="9">
    <source>
        <dbReference type="ARBA" id="ARBA00022741"/>
    </source>
</evidence>
<keyword evidence="9" id="KW-0547">Nucleotide-binding</keyword>
<keyword evidence="6" id="KW-0808">Transferase</keyword>
<evidence type="ECO:0000256" key="3">
    <source>
        <dbReference type="ARBA" id="ARBA00011063"/>
    </source>
</evidence>
<evidence type="ECO:0000256" key="8">
    <source>
        <dbReference type="ARBA" id="ARBA00022695"/>
    </source>
</evidence>
<evidence type="ECO:0000259" key="15">
    <source>
        <dbReference type="PROSITE" id="PS51163"/>
    </source>
</evidence>
<evidence type="ECO:0000256" key="14">
    <source>
        <dbReference type="PIRSR" id="PIRSR617867-1"/>
    </source>
</evidence>
<feature type="domain" description="YrdC-like" evidence="15">
    <location>
        <begin position="9"/>
        <end position="186"/>
    </location>
</feature>
<organism evidence="16 17">
    <name type="scientific">candidate division WOR-3 bacterium 4484_100</name>
    <dbReference type="NCBI Taxonomy" id="1936077"/>
    <lineage>
        <taxon>Bacteria</taxon>
        <taxon>Bacteria division WOR-3</taxon>
    </lineage>
</organism>
<dbReference type="GO" id="GO:0006450">
    <property type="term" value="P:regulation of translational fidelity"/>
    <property type="evidence" value="ECO:0007669"/>
    <property type="project" value="TreeGrafter"/>
</dbReference>
<gene>
    <name evidence="16" type="ORF">BXT86_04935</name>
</gene>
<comment type="subcellular location">
    <subcellularLocation>
        <location evidence="1">Cytoplasm</location>
    </subcellularLocation>
</comment>
<evidence type="ECO:0000256" key="11">
    <source>
        <dbReference type="ARBA" id="ARBA00022840"/>
    </source>
</evidence>
<dbReference type="AlphaFoldDB" id="A0A1V4QFU7"/>
<dbReference type="Pfam" id="PF01300">
    <property type="entry name" value="Sua5_yciO_yrdC"/>
    <property type="match status" value="1"/>
</dbReference>
<comment type="similarity">
    <text evidence="2">Belongs to the SUA5 family.</text>
</comment>
<evidence type="ECO:0000256" key="6">
    <source>
        <dbReference type="ARBA" id="ARBA00022679"/>
    </source>
</evidence>
<dbReference type="PRINTS" id="PR00719">
    <property type="entry name" value="LMWPTPASE"/>
</dbReference>